<dbReference type="PANTHER" id="PTHR46470">
    <property type="entry name" value="N-ACYLNEURAMINATE-9-PHOSPHATASE"/>
    <property type="match status" value="1"/>
</dbReference>
<accession>A0A7W7FX19</accession>
<evidence type="ECO:0000256" key="3">
    <source>
        <dbReference type="ARBA" id="ARBA00022842"/>
    </source>
</evidence>
<dbReference type="PRINTS" id="PR00413">
    <property type="entry name" value="HADHALOGNASE"/>
</dbReference>
<reference evidence="4 5" key="1">
    <citation type="submission" date="2020-08" db="EMBL/GenBank/DDBJ databases">
        <title>Sequencing the genomes of 1000 actinobacteria strains.</title>
        <authorList>
            <person name="Klenk H.-P."/>
        </authorList>
    </citation>
    <scope>NUCLEOTIDE SEQUENCE [LARGE SCALE GENOMIC DNA]</scope>
    <source>
        <strain evidence="4 5">DSM 44230</strain>
    </source>
</reference>
<keyword evidence="2 4" id="KW-0378">Hydrolase</keyword>
<dbReference type="NCBIfam" id="TIGR01549">
    <property type="entry name" value="HAD-SF-IA-v1"/>
    <property type="match status" value="1"/>
</dbReference>
<dbReference type="Gene3D" id="1.20.120.710">
    <property type="entry name" value="Haloacid dehalogenase hydrolase-like domain"/>
    <property type="match status" value="1"/>
</dbReference>
<dbReference type="InterPro" id="IPR006439">
    <property type="entry name" value="HAD-SF_hydro_IA"/>
</dbReference>
<proteinExistence type="predicted"/>
<dbReference type="InterPro" id="IPR023214">
    <property type="entry name" value="HAD_sf"/>
</dbReference>
<dbReference type="NCBIfam" id="TIGR01509">
    <property type="entry name" value="HAD-SF-IA-v3"/>
    <property type="match status" value="1"/>
</dbReference>
<gene>
    <name evidence="4" type="ORF">HNR67_008264</name>
</gene>
<keyword evidence="5" id="KW-1185">Reference proteome</keyword>
<sequence>MTSALAFSAAPQKVGQIRAVCFDIDDTLVDYATSARLGLAALLGHDNGWSAWERATECQLARLIAGEIDYDTMRKERSRTFFADLGEFISDSEAIAREERRVAAMRRAWRLFDDAGPCLEWLRGAGLRMAAITNASGALQRVKLADCGLAEYFEEVVIAGELGVAKPDEVIFHTTCAALGIAPEQAVHVGDRLDLDAVGARDAGMYGVWLDRSGDGVVDLPARVSVIGSLEQLPELLVCELAEAPLRVR</sequence>
<organism evidence="4 5">
    <name type="scientific">Crossiella cryophila</name>
    <dbReference type="NCBI Taxonomy" id="43355"/>
    <lineage>
        <taxon>Bacteria</taxon>
        <taxon>Bacillati</taxon>
        <taxon>Actinomycetota</taxon>
        <taxon>Actinomycetes</taxon>
        <taxon>Pseudonocardiales</taxon>
        <taxon>Pseudonocardiaceae</taxon>
        <taxon>Crossiella</taxon>
    </lineage>
</organism>
<comment type="caution">
    <text evidence="4">The sequence shown here is derived from an EMBL/GenBank/DDBJ whole genome shotgun (WGS) entry which is preliminary data.</text>
</comment>
<dbReference type="SFLD" id="SFLDG01129">
    <property type="entry name" value="C1.5:_HAD__Beta-PGM__Phosphata"/>
    <property type="match status" value="1"/>
</dbReference>
<comment type="cofactor">
    <cofactor evidence="1">
        <name>Mg(2+)</name>
        <dbReference type="ChEBI" id="CHEBI:18420"/>
    </cofactor>
</comment>
<dbReference type="SFLD" id="SFLDS00003">
    <property type="entry name" value="Haloacid_Dehalogenase"/>
    <property type="match status" value="1"/>
</dbReference>
<dbReference type="SUPFAM" id="SSF56784">
    <property type="entry name" value="HAD-like"/>
    <property type="match status" value="1"/>
</dbReference>
<dbReference type="InterPro" id="IPR036412">
    <property type="entry name" value="HAD-like_sf"/>
</dbReference>
<dbReference type="Proteomes" id="UP000533598">
    <property type="component" value="Unassembled WGS sequence"/>
</dbReference>
<dbReference type="PANTHER" id="PTHR46470:SF4">
    <property type="entry name" value="5-AMINO-6-(5-PHOSPHO-D-RIBITYLAMINO)URACIL PHOSPHATASE YIGB"/>
    <property type="match status" value="1"/>
</dbReference>
<evidence type="ECO:0000313" key="4">
    <source>
        <dbReference type="EMBL" id="MBB4682146.1"/>
    </source>
</evidence>
<keyword evidence="3" id="KW-0460">Magnesium</keyword>
<dbReference type="GO" id="GO:0044281">
    <property type="term" value="P:small molecule metabolic process"/>
    <property type="evidence" value="ECO:0007669"/>
    <property type="project" value="UniProtKB-ARBA"/>
</dbReference>
<dbReference type="RefSeq" id="WP_312989307.1">
    <property type="nucleotide sequence ID" value="NZ_BAAAUI010000037.1"/>
</dbReference>
<evidence type="ECO:0000313" key="5">
    <source>
        <dbReference type="Proteomes" id="UP000533598"/>
    </source>
</evidence>
<dbReference type="AlphaFoldDB" id="A0A7W7FX19"/>
<evidence type="ECO:0000256" key="1">
    <source>
        <dbReference type="ARBA" id="ARBA00001946"/>
    </source>
</evidence>
<name>A0A7W7FX19_9PSEU</name>
<dbReference type="Gene3D" id="3.40.50.1000">
    <property type="entry name" value="HAD superfamily/HAD-like"/>
    <property type="match status" value="1"/>
</dbReference>
<dbReference type="GO" id="GO:0016787">
    <property type="term" value="F:hydrolase activity"/>
    <property type="evidence" value="ECO:0007669"/>
    <property type="project" value="UniProtKB-KW"/>
</dbReference>
<dbReference type="InterPro" id="IPR051400">
    <property type="entry name" value="HAD-like_hydrolase"/>
</dbReference>
<protein>
    <submittedName>
        <fullName evidence="4">Putative hydrolase of the HAD superfamily</fullName>
    </submittedName>
</protein>
<dbReference type="Pfam" id="PF00702">
    <property type="entry name" value="Hydrolase"/>
    <property type="match status" value="1"/>
</dbReference>
<dbReference type="EMBL" id="JACHMH010000001">
    <property type="protein sequence ID" value="MBB4682146.1"/>
    <property type="molecule type" value="Genomic_DNA"/>
</dbReference>
<evidence type="ECO:0000256" key="2">
    <source>
        <dbReference type="ARBA" id="ARBA00022801"/>
    </source>
</evidence>